<dbReference type="EMBL" id="VBRY01000010">
    <property type="protein sequence ID" value="TLS66317.1"/>
    <property type="molecule type" value="Genomic_DNA"/>
</dbReference>
<evidence type="ECO:0000256" key="14">
    <source>
        <dbReference type="ARBA" id="ARBA00032361"/>
    </source>
</evidence>
<name>A0A5R9GPW8_9PROT</name>
<keyword evidence="18" id="KW-1185">Reference proteome</keyword>
<gene>
    <name evidence="17" type="primary">pssA</name>
    <name evidence="17" type="ORF">FEF65_10935</name>
</gene>
<keyword evidence="8 16" id="KW-0812">Transmembrane</keyword>
<dbReference type="InterPro" id="IPR050324">
    <property type="entry name" value="CDP-alcohol_PTase-I"/>
</dbReference>
<evidence type="ECO:0000256" key="2">
    <source>
        <dbReference type="ARBA" id="ARBA00004127"/>
    </source>
</evidence>
<feature type="transmembrane region" description="Helical" evidence="16">
    <location>
        <begin position="77"/>
        <end position="97"/>
    </location>
</feature>
<dbReference type="PROSITE" id="PS00379">
    <property type="entry name" value="CDP_ALCOHOL_P_TRANSF"/>
    <property type="match status" value="1"/>
</dbReference>
<dbReference type="InterPro" id="IPR043130">
    <property type="entry name" value="CDP-OH_PTrfase_TM_dom"/>
</dbReference>
<feature type="transmembrane region" description="Helical" evidence="16">
    <location>
        <begin position="223"/>
        <end position="242"/>
    </location>
</feature>
<feature type="transmembrane region" description="Helical" evidence="16">
    <location>
        <begin position="103"/>
        <end position="123"/>
    </location>
</feature>
<evidence type="ECO:0000313" key="17">
    <source>
        <dbReference type="EMBL" id="TLS66317.1"/>
    </source>
</evidence>
<dbReference type="InterPro" id="IPR004533">
    <property type="entry name" value="CDP-diaglyc--ser_O-PTrfase"/>
</dbReference>
<evidence type="ECO:0000256" key="4">
    <source>
        <dbReference type="ARBA" id="ARBA00013174"/>
    </source>
</evidence>
<dbReference type="GO" id="GO:0003882">
    <property type="term" value="F:CDP-diacylglycerol-serine O-phosphatidyltransferase activity"/>
    <property type="evidence" value="ECO:0007669"/>
    <property type="project" value="UniProtKB-EC"/>
</dbReference>
<evidence type="ECO:0000256" key="15">
    <source>
        <dbReference type="RuleBase" id="RU003750"/>
    </source>
</evidence>
<dbReference type="GO" id="GO:0016020">
    <property type="term" value="C:membrane"/>
    <property type="evidence" value="ECO:0007669"/>
    <property type="project" value="InterPro"/>
</dbReference>
<organism evidence="17 18">
    <name type="scientific">Mariprofundus erugo</name>
    <dbReference type="NCBI Taxonomy" id="2528639"/>
    <lineage>
        <taxon>Bacteria</taxon>
        <taxon>Pseudomonadati</taxon>
        <taxon>Pseudomonadota</taxon>
        <taxon>Candidatius Mariprofundia</taxon>
        <taxon>Mariprofundales</taxon>
        <taxon>Mariprofundaceae</taxon>
        <taxon>Mariprofundus</taxon>
    </lineage>
</organism>
<dbReference type="EC" id="2.7.8.8" evidence="4"/>
<feature type="transmembrane region" description="Helical" evidence="16">
    <location>
        <begin position="167"/>
        <end position="187"/>
    </location>
</feature>
<dbReference type="Gene3D" id="1.20.120.1760">
    <property type="match status" value="1"/>
</dbReference>
<dbReference type="PANTHER" id="PTHR14269:SF61">
    <property type="entry name" value="CDP-DIACYLGLYCEROL--SERINE O-PHOSPHATIDYLTRANSFERASE"/>
    <property type="match status" value="1"/>
</dbReference>
<keyword evidence="12" id="KW-0594">Phospholipid biosynthesis</keyword>
<dbReference type="Proteomes" id="UP000306585">
    <property type="component" value="Unassembled WGS sequence"/>
</dbReference>
<dbReference type="PANTHER" id="PTHR14269">
    <property type="entry name" value="CDP-DIACYLGLYCEROL--GLYCEROL-3-PHOSPHATE 3-PHOSPHATIDYLTRANSFERASE-RELATED"/>
    <property type="match status" value="1"/>
</dbReference>
<evidence type="ECO:0000256" key="13">
    <source>
        <dbReference type="ARBA" id="ARBA00023264"/>
    </source>
</evidence>
<evidence type="ECO:0000256" key="16">
    <source>
        <dbReference type="SAM" id="Phobius"/>
    </source>
</evidence>
<evidence type="ECO:0000256" key="9">
    <source>
        <dbReference type="ARBA" id="ARBA00022989"/>
    </source>
</evidence>
<feature type="transmembrane region" description="Helical" evidence="16">
    <location>
        <begin position="199"/>
        <end position="217"/>
    </location>
</feature>
<dbReference type="InterPro" id="IPR000462">
    <property type="entry name" value="CDP-OH_P_trans"/>
</dbReference>
<keyword evidence="9 16" id="KW-1133">Transmembrane helix</keyword>
<comment type="caution">
    <text evidence="17">The sequence shown here is derived from an EMBL/GenBank/DDBJ whole genome shotgun (WGS) entry which is preliminary data.</text>
</comment>
<evidence type="ECO:0000256" key="10">
    <source>
        <dbReference type="ARBA" id="ARBA00023098"/>
    </source>
</evidence>
<reference evidence="17 18" key="1">
    <citation type="journal article" date="2019" name="Appl. Environ. Microbiol.">
        <title>Environmental Evidence and Genomic Insight of Iron-oxidizing Bacteria Preference Towards More Corrosion Resistant Stainless Steel at Higher Salinities.</title>
        <authorList>
            <person name="Garrison C.E."/>
            <person name="Price K.A."/>
            <person name="Field E.K."/>
        </authorList>
    </citation>
    <scope>NUCLEOTIDE SEQUENCE [LARGE SCALE GENOMIC DNA]</scope>
    <source>
        <strain evidence="17 18">P3</strain>
    </source>
</reference>
<dbReference type="OrthoDB" id="5290916at2"/>
<accession>A0A5R9GPW8</accession>
<evidence type="ECO:0000313" key="18">
    <source>
        <dbReference type="Proteomes" id="UP000306585"/>
    </source>
</evidence>
<evidence type="ECO:0000256" key="11">
    <source>
        <dbReference type="ARBA" id="ARBA00023136"/>
    </source>
</evidence>
<evidence type="ECO:0000256" key="8">
    <source>
        <dbReference type="ARBA" id="ARBA00022692"/>
    </source>
</evidence>
<feature type="transmembrane region" description="Helical" evidence="16">
    <location>
        <begin position="135"/>
        <end position="155"/>
    </location>
</feature>
<feature type="transmembrane region" description="Helical" evidence="16">
    <location>
        <begin position="39"/>
        <end position="56"/>
    </location>
</feature>
<proteinExistence type="inferred from homology"/>
<dbReference type="GO" id="GO:0012505">
    <property type="term" value="C:endomembrane system"/>
    <property type="evidence" value="ECO:0007669"/>
    <property type="project" value="UniProtKB-SubCell"/>
</dbReference>
<keyword evidence="6" id="KW-0444">Lipid biosynthesis</keyword>
<dbReference type="AlphaFoldDB" id="A0A5R9GPW8"/>
<keyword evidence="10" id="KW-0443">Lipid metabolism</keyword>
<comment type="subcellular location">
    <subcellularLocation>
        <location evidence="2">Endomembrane system</location>
        <topology evidence="2">Multi-pass membrane protein</topology>
    </subcellularLocation>
</comment>
<keyword evidence="11 16" id="KW-0472">Membrane</keyword>
<comment type="similarity">
    <text evidence="3 15">Belongs to the CDP-alcohol phosphatidyltransferase class-I family.</text>
</comment>
<evidence type="ECO:0000256" key="1">
    <source>
        <dbReference type="ARBA" id="ARBA00000287"/>
    </source>
</evidence>
<protein>
    <recommendedName>
        <fullName evidence="5">CDP-diacylglycerol--serine O-phosphatidyltransferase</fullName>
        <ecNumber evidence="4">2.7.8.8</ecNumber>
    </recommendedName>
    <alternativeName>
        <fullName evidence="14">Phosphatidylserine synthase</fullName>
    </alternativeName>
</protein>
<evidence type="ECO:0000256" key="6">
    <source>
        <dbReference type="ARBA" id="ARBA00022516"/>
    </source>
</evidence>
<evidence type="ECO:0000256" key="7">
    <source>
        <dbReference type="ARBA" id="ARBA00022679"/>
    </source>
</evidence>
<sequence length="274" mass="30685">MTKLKEQMGRRGVYVLPSLFTTMGLFSGFYSLIASVQGRYEVAAWAILAAAVFDMLDGRVARLLHAESAFGAEYDSLCDMLSFGVAPAVLVYLWALIHLPADLHKLAWLGGFFLVAGAALRLARFNVQLECQDKRYFQGLPTPGMALLIATAVLYHESTGFDPQPWLWLAISLLLSWLMVSNVRFISGKDVDLEKRRSTGLLILMIVVVGLVMIAPYRVPFTVILAYCLHGPMLSLWQNWRLSRYRNLRKMKKAQRLAEKQAAARQSDTGNDPV</sequence>
<evidence type="ECO:0000256" key="5">
    <source>
        <dbReference type="ARBA" id="ARBA00017171"/>
    </source>
</evidence>
<evidence type="ECO:0000256" key="3">
    <source>
        <dbReference type="ARBA" id="ARBA00010441"/>
    </source>
</evidence>
<dbReference type="InterPro" id="IPR048254">
    <property type="entry name" value="CDP_ALCOHOL_P_TRANSF_CS"/>
</dbReference>
<dbReference type="RefSeq" id="WP_138239847.1">
    <property type="nucleotide sequence ID" value="NZ_VBRY01000010.1"/>
</dbReference>
<comment type="catalytic activity">
    <reaction evidence="1">
        <text>a CDP-1,2-diacyl-sn-glycerol + L-serine = a 1,2-diacyl-sn-glycero-3-phospho-L-serine + CMP + H(+)</text>
        <dbReference type="Rhea" id="RHEA:16913"/>
        <dbReference type="ChEBI" id="CHEBI:15378"/>
        <dbReference type="ChEBI" id="CHEBI:33384"/>
        <dbReference type="ChEBI" id="CHEBI:57262"/>
        <dbReference type="ChEBI" id="CHEBI:58332"/>
        <dbReference type="ChEBI" id="CHEBI:60377"/>
        <dbReference type="EC" id="2.7.8.8"/>
    </reaction>
</comment>
<dbReference type="NCBIfam" id="TIGR00473">
    <property type="entry name" value="pssA"/>
    <property type="match status" value="1"/>
</dbReference>
<dbReference type="GO" id="GO:0008654">
    <property type="term" value="P:phospholipid biosynthetic process"/>
    <property type="evidence" value="ECO:0007669"/>
    <property type="project" value="UniProtKB-KW"/>
</dbReference>
<keyword evidence="7 15" id="KW-0808">Transferase</keyword>
<evidence type="ECO:0000256" key="12">
    <source>
        <dbReference type="ARBA" id="ARBA00023209"/>
    </source>
</evidence>
<keyword evidence="13" id="KW-1208">Phospholipid metabolism</keyword>
<dbReference type="Pfam" id="PF01066">
    <property type="entry name" value="CDP-OH_P_transf"/>
    <property type="match status" value="1"/>
</dbReference>
<feature type="transmembrane region" description="Helical" evidence="16">
    <location>
        <begin position="12"/>
        <end position="33"/>
    </location>
</feature>